<dbReference type="HOGENOM" id="CLU_003827_2_0_11"/>
<dbReference type="Proteomes" id="UP000000844">
    <property type="component" value="Chromosome"/>
</dbReference>
<dbReference type="AlphaFoldDB" id="D3Q757"/>
<dbReference type="Gene3D" id="3.90.420.10">
    <property type="entry name" value="Oxidoreductase, molybdopterin-binding domain"/>
    <property type="match status" value="1"/>
</dbReference>
<feature type="transmembrane region" description="Helical" evidence="1">
    <location>
        <begin position="162"/>
        <end position="180"/>
    </location>
</feature>
<dbReference type="EMBL" id="CP001778">
    <property type="protein sequence ID" value="ADD42328.1"/>
    <property type="molecule type" value="Genomic_DNA"/>
</dbReference>
<dbReference type="OrthoDB" id="9795587at2"/>
<dbReference type="SUPFAM" id="SSF56524">
    <property type="entry name" value="Oxidoreductase molybdopterin-binding domain"/>
    <property type="match status" value="1"/>
</dbReference>
<dbReference type="PRINTS" id="PR00407">
    <property type="entry name" value="EUMOPTERIN"/>
</dbReference>
<dbReference type="InterPro" id="IPR014756">
    <property type="entry name" value="Ig_E-set"/>
</dbReference>
<feature type="transmembrane region" description="Helical" evidence="1">
    <location>
        <begin position="12"/>
        <end position="33"/>
    </location>
</feature>
<dbReference type="PANTHER" id="PTHR19372">
    <property type="entry name" value="SULFITE REDUCTASE"/>
    <property type="match status" value="1"/>
</dbReference>
<gene>
    <name evidence="3" type="ordered locus">Snas_2651</name>
</gene>
<dbReference type="PANTHER" id="PTHR19372:SF7">
    <property type="entry name" value="SULFITE OXIDASE, MITOCHONDRIAL"/>
    <property type="match status" value="1"/>
</dbReference>
<evidence type="ECO:0000256" key="1">
    <source>
        <dbReference type="SAM" id="Phobius"/>
    </source>
</evidence>
<dbReference type="InterPro" id="IPR008335">
    <property type="entry name" value="Mopterin_OxRdtase_euk"/>
</dbReference>
<evidence type="ECO:0000313" key="3">
    <source>
        <dbReference type="EMBL" id="ADD42328.1"/>
    </source>
</evidence>
<feature type="transmembrane region" description="Helical" evidence="1">
    <location>
        <begin position="70"/>
        <end position="89"/>
    </location>
</feature>
<keyword evidence="1" id="KW-0812">Transmembrane</keyword>
<evidence type="ECO:0000259" key="2">
    <source>
        <dbReference type="Pfam" id="PF00174"/>
    </source>
</evidence>
<reference evidence="3 4" key="1">
    <citation type="journal article" date="2009" name="Stand. Genomic Sci.">
        <title>Complete genome sequence of Stackebrandtia nassauensis type strain (LLR-40K-21).</title>
        <authorList>
            <person name="Munk C."/>
            <person name="Lapidus A."/>
            <person name="Copeland A."/>
            <person name="Jando M."/>
            <person name="Mayilraj S."/>
            <person name="Glavina Del Rio T."/>
            <person name="Nolan M."/>
            <person name="Chen F."/>
            <person name="Lucas S."/>
            <person name="Tice H."/>
            <person name="Cheng J.F."/>
            <person name="Han C."/>
            <person name="Detter J.C."/>
            <person name="Bruce D."/>
            <person name="Goodwin L."/>
            <person name="Chain P."/>
            <person name="Pitluck S."/>
            <person name="Goker M."/>
            <person name="Ovchinikova G."/>
            <person name="Pati A."/>
            <person name="Ivanova N."/>
            <person name="Mavromatis K."/>
            <person name="Chen A."/>
            <person name="Palaniappan K."/>
            <person name="Land M."/>
            <person name="Hauser L."/>
            <person name="Chang Y.J."/>
            <person name="Jeffries C.D."/>
            <person name="Bristow J."/>
            <person name="Eisen J.A."/>
            <person name="Markowitz V."/>
            <person name="Hugenholtz P."/>
            <person name="Kyrpides N.C."/>
            <person name="Klenk H.P."/>
        </authorList>
    </citation>
    <scope>NUCLEOTIDE SEQUENCE [LARGE SCALE GENOMIC DNA]</scope>
    <source>
        <strain evidence="4">DSM 44728 / CIP 108903 / NRRL B-16338 / NBRC 102104 / LLR-40K-21</strain>
    </source>
</reference>
<protein>
    <submittedName>
        <fullName evidence="3">Oxidoreductase molybdopterin binding protein</fullName>
    </submittedName>
</protein>
<accession>D3Q757</accession>
<dbReference type="KEGG" id="sna:Snas_2651"/>
<proteinExistence type="predicted"/>
<dbReference type="InterPro" id="IPR000572">
    <property type="entry name" value="OxRdtase_Mopterin-bd_dom"/>
</dbReference>
<feature type="domain" description="Oxidoreductase molybdopterin-binding" evidence="2">
    <location>
        <begin position="236"/>
        <end position="389"/>
    </location>
</feature>
<dbReference type="Pfam" id="PF00174">
    <property type="entry name" value="Oxidored_molyb"/>
    <property type="match status" value="1"/>
</dbReference>
<dbReference type="GO" id="GO:0006790">
    <property type="term" value="P:sulfur compound metabolic process"/>
    <property type="evidence" value="ECO:0007669"/>
    <property type="project" value="TreeGrafter"/>
</dbReference>
<name>D3Q757_STANL</name>
<dbReference type="Gene3D" id="2.60.40.650">
    <property type="match status" value="1"/>
</dbReference>
<dbReference type="GO" id="GO:0008482">
    <property type="term" value="F:sulfite oxidase activity"/>
    <property type="evidence" value="ECO:0007669"/>
    <property type="project" value="TreeGrafter"/>
</dbReference>
<dbReference type="SUPFAM" id="SSF81296">
    <property type="entry name" value="E set domains"/>
    <property type="match status" value="1"/>
</dbReference>
<dbReference type="GO" id="GO:0043546">
    <property type="term" value="F:molybdopterin cofactor binding"/>
    <property type="evidence" value="ECO:0007669"/>
    <property type="project" value="TreeGrafter"/>
</dbReference>
<dbReference type="Pfam" id="PF17957">
    <property type="entry name" value="Big_7"/>
    <property type="match status" value="1"/>
</dbReference>
<feature type="transmembrane region" description="Helical" evidence="1">
    <location>
        <begin position="96"/>
        <end position="114"/>
    </location>
</feature>
<keyword evidence="4" id="KW-1185">Reference proteome</keyword>
<dbReference type="STRING" id="446470.Snas_2651"/>
<dbReference type="eggNOG" id="COG2041">
    <property type="taxonomic scope" value="Bacteria"/>
</dbReference>
<dbReference type="InterPro" id="IPR036374">
    <property type="entry name" value="OxRdtase_Mopterin-bd_sf"/>
</dbReference>
<sequence length="509" mass="53668">MDGVTITTRRAAIAGIAAAATALGLGEIVAAFITPLSAPLSAVGDAVIAISPEGLDRWAKETFGTADKPLLLGGTLVLLGVFAAGIGILARRRLAYGMAGIVVFTAIGVLSAVTRPTAEALAALPSVMGGAGAAVLLYLLLELPAGQEPAAEDPRMFGRRRFMVTAGAAVAAAGVGGFAARTLGQGSMVEQARGEIKLPAPADPAPGLPASTKLKVKGITPWHTPNGDFYRIDTALTVPKLDPAQYRLRVYGRVERELDLSYQDILDMPLIERDITISCVSNEVGGPLVGNARWLGVRLSDILDKVKPHKGADQLVGRSSDGFTAGAPTELCRDGRDAMLAVGMNGEPLPVDHGFPVRMIVPGLYGYVSATKWLTELQLTSFDDFDAYWIPRGWSTPSPIKTTSRIDTPSSSAKAGTVTVAGVAWAQHRGIEAVEVRVDNEDWREAELAAEASTDVWRQWKWTWKDAEPGTHTLTVRAVDGDGETQTEKVAPVAPDGATGLHSVKVTVE</sequence>
<dbReference type="RefSeq" id="WP_013017899.1">
    <property type="nucleotide sequence ID" value="NC_013947.1"/>
</dbReference>
<evidence type="ECO:0000313" key="4">
    <source>
        <dbReference type="Proteomes" id="UP000000844"/>
    </source>
</evidence>
<organism evidence="3 4">
    <name type="scientific">Stackebrandtia nassauensis (strain DSM 44728 / CIP 108903 / NRRL B-16338 / NBRC 102104 / LLR-40K-21)</name>
    <dbReference type="NCBI Taxonomy" id="446470"/>
    <lineage>
        <taxon>Bacteria</taxon>
        <taxon>Bacillati</taxon>
        <taxon>Actinomycetota</taxon>
        <taxon>Actinomycetes</taxon>
        <taxon>Glycomycetales</taxon>
        <taxon>Glycomycetaceae</taxon>
        <taxon>Stackebrandtia</taxon>
    </lineage>
</organism>
<keyword evidence="1" id="KW-0472">Membrane</keyword>
<dbReference type="GO" id="GO:0020037">
    <property type="term" value="F:heme binding"/>
    <property type="evidence" value="ECO:0007669"/>
    <property type="project" value="TreeGrafter"/>
</dbReference>
<feature type="transmembrane region" description="Helical" evidence="1">
    <location>
        <begin position="120"/>
        <end position="141"/>
    </location>
</feature>
<keyword evidence="1" id="KW-1133">Transmembrane helix</keyword>